<evidence type="ECO:0000313" key="10">
    <source>
        <dbReference type="Proteomes" id="UP000548476"/>
    </source>
</evidence>
<feature type="transmembrane region" description="Helical" evidence="7">
    <location>
        <begin position="170"/>
        <end position="198"/>
    </location>
</feature>
<feature type="transmembrane region" description="Helical" evidence="7">
    <location>
        <begin position="360"/>
        <end position="379"/>
    </location>
</feature>
<gene>
    <name evidence="9" type="ORF">HNR73_006793</name>
</gene>
<dbReference type="GO" id="GO:0005886">
    <property type="term" value="C:plasma membrane"/>
    <property type="evidence" value="ECO:0007669"/>
    <property type="project" value="UniProtKB-SubCell"/>
</dbReference>
<keyword evidence="3" id="KW-1003">Cell membrane</keyword>
<feature type="transmembrane region" description="Helical" evidence="7">
    <location>
        <begin position="298"/>
        <end position="316"/>
    </location>
</feature>
<dbReference type="EMBL" id="JACHGT010000019">
    <property type="protein sequence ID" value="MBB6038904.1"/>
    <property type="molecule type" value="Genomic_DNA"/>
</dbReference>
<dbReference type="InterPro" id="IPR010290">
    <property type="entry name" value="TM_effector"/>
</dbReference>
<feature type="transmembrane region" description="Helical" evidence="7">
    <location>
        <begin position="20"/>
        <end position="41"/>
    </location>
</feature>
<protein>
    <submittedName>
        <fullName evidence="9">MFS family permease</fullName>
    </submittedName>
</protein>
<sequence length="418" mass="43189">MTLTMGRETAATTAPAARNAPVLVAFTAITNLADGVLRVALPLLAVGLTGSPAQVAAVGFALTLPWLLVALHVGVLVDRVDRRRLLSIANTIRLGAVGALLLTLATDTVAMPVLLGAALVVGVTDVIASTSLSAIVPSAVRPAQLTRTNAWVTGAETVTNEFAGPALGGLLVGLGAAVSLGATAVAYGIGILLTLLLVGGFKAVRTTRAPARGSVNADIREGLRFLRRNRLLWTMTVTISVLIISWSAWLALLPTFATGELHLSGAAYGLLISTIGAGGLAGVFLAEPLNKLLGRRNTLFADLVGTLVMVAIPAIFPHPVLIGVAGFAGGLGGTLWTVTSRTISQQLVPQEMYGRYSATARLISWGTLPLGAGLAGVLAEFVGVRWTFAVLALIVVATFVPFLRNVTEKKLPPEPETD</sequence>
<organism evidence="9 10">
    <name type="scientific">Phytomonospora endophytica</name>
    <dbReference type="NCBI Taxonomy" id="714109"/>
    <lineage>
        <taxon>Bacteria</taxon>
        <taxon>Bacillati</taxon>
        <taxon>Actinomycetota</taxon>
        <taxon>Actinomycetes</taxon>
        <taxon>Micromonosporales</taxon>
        <taxon>Micromonosporaceae</taxon>
        <taxon>Phytomonospora</taxon>
    </lineage>
</organism>
<evidence type="ECO:0000256" key="6">
    <source>
        <dbReference type="ARBA" id="ARBA00023136"/>
    </source>
</evidence>
<evidence type="ECO:0000256" key="4">
    <source>
        <dbReference type="ARBA" id="ARBA00022692"/>
    </source>
</evidence>
<evidence type="ECO:0000259" key="8">
    <source>
        <dbReference type="PROSITE" id="PS50850"/>
    </source>
</evidence>
<dbReference type="CDD" id="cd06173">
    <property type="entry name" value="MFS_MefA_like"/>
    <property type="match status" value="1"/>
</dbReference>
<dbReference type="GO" id="GO:0022857">
    <property type="term" value="F:transmembrane transporter activity"/>
    <property type="evidence" value="ECO:0007669"/>
    <property type="project" value="InterPro"/>
</dbReference>
<feature type="transmembrane region" description="Helical" evidence="7">
    <location>
        <begin position="322"/>
        <end position="339"/>
    </location>
</feature>
<dbReference type="SUPFAM" id="SSF103473">
    <property type="entry name" value="MFS general substrate transporter"/>
    <property type="match status" value="1"/>
</dbReference>
<keyword evidence="10" id="KW-1185">Reference proteome</keyword>
<evidence type="ECO:0000313" key="9">
    <source>
        <dbReference type="EMBL" id="MBB6038904.1"/>
    </source>
</evidence>
<accession>A0A841FSX2</accession>
<keyword evidence="5 7" id="KW-1133">Transmembrane helix</keyword>
<dbReference type="InterPro" id="IPR036259">
    <property type="entry name" value="MFS_trans_sf"/>
</dbReference>
<keyword evidence="6 7" id="KW-0472">Membrane</keyword>
<feature type="domain" description="Major facilitator superfamily (MFS) profile" evidence="8">
    <location>
        <begin position="19"/>
        <end position="410"/>
    </location>
</feature>
<comment type="caution">
    <text evidence="9">The sequence shown here is derived from an EMBL/GenBank/DDBJ whole genome shotgun (WGS) entry which is preliminary data.</text>
</comment>
<feature type="transmembrane region" description="Helical" evidence="7">
    <location>
        <begin position="98"/>
        <end position="123"/>
    </location>
</feature>
<feature type="transmembrane region" description="Helical" evidence="7">
    <location>
        <begin position="53"/>
        <end position="77"/>
    </location>
</feature>
<evidence type="ECO:0000256" key="2">
    <source>
        <dbReference type="ARBA" id="ARBA00022448"/>
    </source>
</evidence>
<dbReference type="Proteomes" id="UP000548476">
    <property type="component" value="Unassembled WGS sequence"/>
</dbReference>
<evidence type="ECO:0000256" key="7">
    <source>
        <dbReference type="SAM" id="Phobius"/>
    </source>
</evidence>
<proteinExistence type="predicted"/>
<dbReference type="InterPro" id="IPR020846">
    <property type="entry name" value="MFS_dom"/>
</dbReference>
<feature type="transmembrane region" description="Helical" evidence="7">
    <location>
        <begin position="231"/>
        <end position="253"/>
    </location>
</feature>
<comment type="subcellular location">
    <subcellularLocation>
        <location evidence="1">Cell membrane</location>
        <topology evidence="1">Multi-pass membrane protein</topology>
    </subcellularLocation>
</comment>
<feature type="transmembrane region" description="Helical" evidence="7">
    <location>
        <begin position="265"/>
        <end position="286"/>
    </location>
</feature>
<dbReference type="Pfam" id="PF05977">
    <property type="entry name" value="MFS_3"/>
    <property type="match status" value="1"/>
</dbReference>
<evidence type="ECO:0000256" key="1">
    <source>
        <dbReference type="ARBA" id="ARBA00004651"/>
    </source>
</evidence>
<evidence type="ECO:0000256" key="3">
    <source>
        <dbReference type="ARBA" id="ARBA00022475"/>
    </source>
</evidence>
<dbReference type="PROSITE" id="PS50850">
    <property type="entry name" value="MFS"/>
    <property type="match status" value="1"/>
</dbReference>
<keyword evidence="4 7" id="KW-0812">Transmembrane</keyword>
<dbReference type="RefSeq" id="WP_184791825.1">
    <property type="nucleotide sequence ID" value="NZ_BONT01000118.1"/>
</dbReference>
<reference evidence="9 10" key="1">
    <citation type="submission" date="2020-08" db="EMBL/GenBank/DDBJ databases">
        <title>Genomic Encyclopedia of Type Strains, Phase IV (KMG-IV): sequencing the most valuable type-strain genomes for metagenomic binning, comparative biology and taxonomic classification.</title>
        <authorList>
            <person name="Goeker M."/>
        </authorList>
    </citation>
    <scope>NUCLEOTIDE SEQUENCE [LARGE SCALE GENOMIC DNA]</scope>
    <source>
        <strain evidence="9 10">YIM 65646</strain>
    </source>
</reference>
<name>A0A841FSX2_9ACTN</name>
<dbReference type="Gene3D" id="1.20.1250.20">
    <property type="entry name" value="MFS general substrate transporter like domains"/>
    <property type="match status" value="1"/>
</dbReference>
<keyword evidence="2" id="KW-0813">Transport</keyword>
<feature type="transmembrane region" description="Helical" evidence="7">
    <location>
        <begin position="385"/>
        <end position="403"/>
    </location>
</feature>
<dbReference type="PANTHER" id="PTHR23513">
    <property type="entry name" value="INTEGRAL MEMBRANE EFFLUX PROTEIN-RELATED"/>
    <property type="match status" value="1"/>
</dbReference>
<dbReference type="AlphaFoldDB" id="A0A841FSX2"/>
<evidence type="ECO:0000256" key="5">
    <source>
        <dbReference type="ARBA" id="ARBA00022989"/>
    </source>
</evidence>
<dbReference type="PANTHER" id="PTHR23513:SF6">
    <property type="entry name" value="MAJOR FACILITATOR SUPERFAMILY ASSOCIATED DOMAIN-CONTAINING PROTEIN"/>
    <property type="match status" value="1"/>
</dbReference>